<sequence>MTVGTVQRVEDGKVYVQTMDGSVVTVNTTGETTVRVSREGKVADLRAGGTVVVQGTRGEDGSLTATSISEGAGRQR</sequence>
<proteinExistence type="predicted"/>
<feature type="region of interest" description="Disordered" evidence="1">
    <location>
        <begin position="56"/>
        <end position="76"/>
    </location>
</feature>
<evidence type="ECO:0008006" key="4">
    <source>
        <dbReference type="Google" id="ProtNLM"/>
    </source>
</evidence>
<comment type="caution">
    <text evidence="2">The sequence shown here is derived from an EMBL/GenBank/DDBJ whole genome shotgun (WGS) entry which is preliminary data.</text>
</comment>
<dbReference type="EMBL" id="BOOH01000039">
    <property type="protein sequence ID" value="GIH78470.1"/>
    <property type="molecule type" value="Genomic_DNA"/>
</dbReference>
<dbReference type="RefSeq" id="WP_203892965.1">
    <property type="nucleotide sequence ID" value="NZ_BOOH01000039.1"/>
</dbReference>
<keyword evidence="3" id="KW-1185">Reference proteome</keyword>
<protein>
    <recommendedName>
        <fullName evidence="4">DUF5666 domain-containing protein</fullName>
    </recommendedName>
</protein>
<organism evidence="2 3">
    <name type="scientific">Planobispora longispora</name>
    <dbReference type="NCBI Taxonomy" id="28887"/>
    <lineage>
        <taxon>Bacteria</taxon>
        <taxon>Bacillati</taxon>
        <taxon>Actinomycetota</taxon>
        <taxon>Actinomycetes</taxon>
        <taxon>Streptosporangiales</taxon>
        <taxon>Streptosporangiaceae</taxon>
        <taxon>Planobispora</taxon>
    </lineage>
</organism>
<evidence type="ECO:0000313" key="2">
    <source>
        <dbReference type="EMBL" id="GIH78470.1"/>
    </source>
</evidence>
<dbReference type="AlphaFoldDB" id="A0A8J3W764"/>
<accession>A0A8J3W764</accession>
<dbReference type="Proteomes" id="UP000616724">
    <property type="component" value="Unassembled WGS sequence"/>
</dbReference>
<name>A0A8J3W764_9ACTN</name>
<reference evidence="2 3" key="1">
    <citation type="submission" date="2021-01" db="EMBL/GenBank/DDBJ databases">
        <title>Whole genome shotgun sequence of Planobispora longispora NBRC 13918.</title>
        <authorList>
            <person name="Komaki H."/>
            <person name="Tamura T."/>
        </authorList>
    </citation>
    <scope>NUCLEOTIDE SEQUENCE [LARGE SCALE GENOMIC DNA]</scope>
    <source>
        <strain evidence="2 3">NBRC 13918</strain>
    </source>
</reference>
<evidence type="ECO:0000313" key="3">
    <source>
        <dbReference type="Proteomes" id="UP000616724"/>
    </source>
</evidence>
<gene>
    <name evidence="2" type="ORF">Plo01_48990</name>
</gene>
<evidence type="ECO:0000256" key="1">
    <source>
        <dbReference type="SAM" id="MobiDB-lite"/>
    </source>
</evidence>